<evidence type="ECO:0000313" key="4">
    <source>
        <dbReference type="Proteomes" id="UP001153954"/>
    </source>
</evidence>
<keyword evidence="1" id="KW-0812">Transmembrane</keyword>
<dbReference type="AlphaFoldDB" id="A0AAU9UR36"/>
<organism evidence="3 4">
    <name type="scientific">Euphydryas editha</name>
    <name type="common">Edith's checkerspot</name>
    <dbReference type="NCBI Taxonomy" id="104508"/>
    <lineage>
        <taxon>Eukaryota</taxon>
        <taxon>Metazoa</taxon>
        <taxon>Ecdysozoa</taxon>
        <taxon>Arthropoda</taxon>
        <taxon>Hexapoda</taxon>
        <taxon>Insecta</taxon>
        <taxon>Pterygota</taxon>
        <taxon>Neoptera</taxon>
        <taxon>Endopterygota</taxon>
        <taxon>Lepidoptera</taxon>
        <taxon>Glossata</taxon>
        <taxon>Ditrysia</taxon>
        <taxon>Papilionoidea</taxon>
        <taxon>Nymphalidae</taxon>
        <taxon>Nymphalinae</taxon>
        <taxon>Euphydryas</taxon>
    </lineage>
</organism>
<evidence type="ECO:0000256" key="2">
    <source>
        <dbReference type="SAM" id="SignalP"/>
    </source>
</evidence>
<dbReference type="Proteomes" id="UP001153954">
    <property type="component" value="Unassembled WGS sequence"/>
</dbReference>
<dbReference type="EMBL" id="CAKOGL010000024">
    <property type="protein sequence ID" value="CAH2101875.1"/>
    <property type="molecule type" value="Genomic_DNA"/>
</dbReference>
<evidence type="ECO:0000256" key="1">
    <source>
        <dbReference type="SAM" id="Phobius"/>
    </source>
</evidence>
<feature type="signal peptide" evidence="2">
    <location>
        <begin position="1"/>
        <end position="20"/>
    </location>
</feature>
<keyword evidence="1" id="KW-0472">Membrane</keyword>
<accession>A0AAU9UR36</accession>
<evidence type="ECO:0000313" key="3">
    <source>
        <dbReference type="EMBL" id="CAH2101875.1"/>
    </source>
</evidence>
<name>A0AAU9UR36_EUPED</name>
<sequence>MNFFTHIFVLIVIFLRNIETVGNPDLLLYGGLETPTPLAVGLIFFIKVNNTSDNDYDVEVTPDECCLNEDDNIDCNYLNILGGCYDYIPSGKSKVLRVVAPLLDIFERNGHCNVFVDSKSNNSPNKRDALKISFDTTIRNNDYNIGRNLKHCINKDEDPFDNCKPVSCDTYYNGKRSYFSRKYKRCVDVPPCVSDDESEYPTVIYNPISNLCNEESINERDLEIVKSLNRNKGKYRKAKDVLIISKFRPNVTEFVNTIDLIDEVISTTAKPIKHIISSSKPVKNCSLQSFWKKYFIDNKWTIIVFAFVITIQCFMICTMFYCLSKTCNCCEDKKVIRKFFNYRQDVSVTTPLIGTSNIDTETDYQYMSETSNNIEQKIKCYKACQKENQNLKTSMSDDILSKCLNRRDWKKFKSEAITEINKDVDIHNTALEIKDIDLSKTEKVGKFCETKVAFEDEIKNTDRDKTVSIVSNAEIFRQESDNIKTNNVASEKEIKCHSYNCFEVPEIKPLKNIRCFKGGQSKNDAPSVSTEKGAQIYFSNDSIDDFLSERGVTYLAGENISKYTFSSDFNEIKQSTSRVSSKTSKNFVRNVLSLLRKKSKLGTCSDPGKNDDTDVKLIHMSKASVYTSSNDSDYIRTLRRNDSRTSF</sequence>
<keyword evidence="1" id="KW-1133">Transmembrane helix</keyword>
<protein>
    <submittedName>
        <fullName evidence="3">Uncharacterized protein</fullName>
    </submittedName>
</protein>
<proteinExistence type="predicted"/>
<reference evidence="3" key="1">
    <citation type="submission" date="2022-03" db="EMBL/GenBank/DDBJ databases">
        <authorList>
            <person name="Tunstrom K."/>
        </authorList>
    </citation>
    <scope>NUCLEOTIDE SEQUENCE</scope>
</reference>
<keyword evidence="2" id="KW-0732">Signal</keyword>
<feature type="transmembrane region" description="Helical" evidence="1">
    <location>
        <begin position="300"/>
        <end position="321"/>
    </location>
</feature>
<comment type="caution">
    <text evidence="3">The sequence shown here is derived from an EMBL/GenBank/DDBJ whole genome shotgun (WGS) entry which is preliminary data.</text>
</comment>
<gene>
    <name evidence="3" type="ORF">EEDITHA_LOCUS16587</name>
</gene>
<keyword evidence="4" id="KW-1185">Reference proteome</keyword>
<feature type="chain" id="PRO_5043325549" evidence="2">
    <location>
        <begin position="21"/>
        <end position="647"/>
    </location>
</feature>